<protein>
    <submittedName>
        <fullName evidence="1">Phosphoglycerate mutase</fullName>
    </submittedName>
</protein>
<gene>
    <name evidence="1" type="ORF">OINT_1002497</name>
</gene>
<comment type="caution">
    <text evidence="1">The sequence shown here is derived from an EMBL/GenBank/DDBJ whole genome shotgun (WGS) entry which is preliminary data.</text>
</comment>
<dbReference type="SUPFAM" id="SSF53254">
    <property type="entry name" value="Phosphoglycerate mutase-like"/>
    <property type="match status" value="1"/>
</dbReference>
<sequence length="197" mass="22221">MIIAGRRVAKIYFISHPEVIVDPAKSVPSWNLSERGIERMRSFAGRPELQSIRSIWSSTETKAIEAAEILAGVLGIIPATDDRFSEIDRSSTGFLPPDQHELVADQFFSAPDNSIRGWERANDVQYRIMQGFKCVERLSASHDTAIVGHGGSGTILLCYLAGLPISRQYDQPHQGHYWCYSYEERTVLHHWKPIAPR</sequence>
<dbReference type="Proteomes" id="UP000004386">
    <property type="component" value="Unassembled WGS sequence"/>
</dbReference>
<evidence type="ECO:0000313" key="1">
    <source>
        <dbReference type="EMBL" id="EEQ97016.1"/>
    </source>
</evidence>
<name>C4WEI0_9HYPH</name>
<evidence type="ECO:0000313" key="2">
    <source>
        <dbReference type="Proteomes" id="UP000004386"/>
    </source>
</evidence>
<dbReference type="EMBL" id="ACQA01000001">
    <property type="protein sequence ID" value="EEQ97016.1"/>
    <property type="molecule type" value="Genomic_DNA"/>
</dbReference>
<reference evidence="1 2" key="1">
    <citation type="submission" date="2009-05" db="EMBL/GenBank/DDBJ databases">
        <authorList>
            <person name="Setubal J.C."/>
            <person name="Boyle S."/>
            <person name="Crasta O.R."/>
            <person name="Gillespie J.J."/>
            <person name="Kenyon R.W."/>
            <person name="Lu J."/>
            <person name="Mane S."/>
            <person name="Nagrani S."/>
            <person name="Shallom J.M."/>
            <person name="Shallom S."/>
            <person name="Shukla M."/>
            <person name="Snyder E.E."/>
            <person name="Sobral B.W."/>
            <person name="Wattam A.R."/>
            <person name="Will R."/>
            <person name="Williams K."/>
            <person name="Yoo H."/>
            <person name="Munk C."/>
            <person name="Tapia R."/>
            <person name="Green L."/>
            <person name="Rogers Y."/>
            <person name="Detter J.C."/>
            <person name="Bruce D."/>
            <person name="Brettin T.S."/>
            <person name="Tsolis R."/>
        </authorList>
    </citation>
    <scope>NUCLEOTIDE SEQUENCE [LARGE SCALE GENOMIC DNA]</scope>
    <source>
        <strain evidence="1 2">LMG 3301</strain>
    </source>
</reference>
<accession>C4WEI0</accession>
<organism evidence="1 2">
    <name type="scientific">Brucella intermedia LMG 3301</name>
    <dbReference type="NCBI Taxonomy" id="641118"/>
    <lineage>
        <taxon>Bacteria</taxon>
        <taxon>Pseudomonadati</taxon>
        <taxon>Pseudomonadota</taxon>
        <taxon>Alphaproteobacteria</taxon>
        <taxon>Hyphomicrobiales</taxon>
        <taxon>Brucellaceae</taxon>
        <taxon>Brucella/Ochrobactrum group</taxon>
        <taxon>Brucella</taxon>
    </lineage>
</organism>
<dbReference type="Gene3D" id="3.40.50.1240">
    <property type="entry name" value="Phosphoglycerate mutase-like"/>
    <property type="match status" value="1"/>
</dbReference>
<dbReference type="InterPro" id="IPR013078">
    <property type="entry name" value="His_Pase_superF_clade-1"/>
</dbReference>
<dbReference type="InterPro" id="IPR029033">
    <property type="entry name" value="His_PPase_superfam"/>
</dbReference>
<proteinExistence type="predicted"/>
<dbReference type="Pfam" id="PF00300">
    <property type="entry name" value="His_Phos_1"/>
    <property type="match status" value="1"/>
</dbReference>
<dbReference type="AlphaFoldDB" id="C4WEI0"/>
<dbReference type="HOGENOM" id="CLU_099469_0_0_5"/>